<dbReference type="InterPro" id="IPR006103">
    <property type="entry name" value="Glyco_hydro_2_cat"/>
</dbReference>
<reference evidence="8 9" key="1">
    <citation type="submission" date="2019-03" db="EMBL/GenBank/DDBJ databases">
        <title>Freshwater and sediment microbial communities from various areas in North America, analyzing microbe dynamics in response to fracking.</title>
        <authorList>
            <person name="Lamendella R."/>
        </authorList>
    </citation>
    <scope>NUCLEOTIDE SEQUENCE [LARGE SCALE GENOMIC DNA]</scope>
    <source>
        <strain evidence="8 9">114D</strain>
    </source>
</reference>
<evidence type="ECO:0000259" key="6">
    <source>
        <dbReference type="Pfam" id="PF02836"/>
    </source>
</evidence>
<dbReference type="EMBL" id="SNWI01000008">
    <property type="protein sequence ID" value="TDN98394.1"/>
    <property type="molecule type" value="Genomic_DNA"/>
</dbReference>
<proteinExistence type="inferred from homology"/>
<comment type="caution">
    <text evidence="8">The sequence shown here is derived from an EMBL/GenBank/DDBJ whole genome shotgun (WGS) entry which is preliminary data.</text>
</comment>
<evidence type="ECO:0000313" key="9">
    <source>
        <dbReference type="Proteomes" id="UP000294848"/>
    </source>
</evidence>
<feature type="transmembrane region" description="Helical" evidence="4">
    <location>
        <begin position="7"/>
        <end position="28"/>
    </location>
</feature>
<dbReference type="Gene3D" id="3.20.20.80">
    <property type="entry name" value="Glycosidases"/>
    <property type="match status" value="1"/>
</dbReference>
<dbReference type="InterPro" id="IPR051913">
    <property type="entry name" value="GH2_Domain-Containing"/>
</dbReference>
<dbReference type="InterPro" id="IPR013783">
    <property type="entry name" value="Ig-like_fold"/>
</dbReference>
<evidence type="ECO:0000256" key="2">
    <source>
        <dbReference type="ARBA" id="ARBA00022801"/>
    </source>
</evidence>
<dbReference type="SUPFAM" id="SSF49785">
    <property type="entry name" value="Galactose-binding domain-like"/>
    <property type="match status" value="1"/>
</dbReference>
<keyword evidence="2 8" id="KW-0378">Hydrolase</keyword>
<dbReference type="GO" id="GO:0005975">
    <property type="term" value="P:carbohydrate metabolic process"/>
    <property type="evidence" value="ECO:0007669"/>
    <property type="project" value="InterPro"/>
</dbReference>
<keyword evidence="4" id="KW-1133">Transmembrane helix</keyword>
<name>A0A4R6GUN4_9BACT</name>
<dbReference type="InterPro" id="IPR036156">
    <property type="entry name" value="Beta-gal/glucu_dom_sf"/>
</dbReference>
<feature type="domain" description="Beta-mannosidase-like galactose-binding" evidence="7">
    <location>
        <begin position="162"/>
        <end position="232"/>
    </location>
</feature>
<dbReference type="InterPro" id="IPR054593">
    <property type="entry name" value="Beta-mannosidase-like_N2"/>
</dbReference>
<dbReference type="InterPro" id="IPR017853">
    <property type="entry name" value="GH"/>
</dbReference>
<evidence type="ECO:0000259" key="7">
    <source>
        <dbReference type="Pfam" id="PF22666"/>
    </source>
</evidence>
<dbReference type="InterPro" id="IPR008979">
    <property type="entry name" value="Galactose-bd-like_sf"/>
</dbReference>
<dbReference type="RefSeq" id="WP_133466182.1">
    <property type="nucleotide sequence ID" value="NZ_SNWI01000008.1"/>
</dbReference>
<keyword evidence="3" id="KW-0326">Glycosidase</keyword>
<comment type="similarity">
    <text evidence="1">Belongs to the glycosyl hydrolase 2 family.</text>
</comment>
<sequence length="1055" mass="121889">MFQSVRFYTSTIIIAFSLAIASSLSVIAQNQNSDFFAEIGNKIQNERYKLLEEKTPPVLPNTNLPLKWNATNSFVPHSEPHTAEQVRKQLQQARATFLPYMKELAPQIENYRKRIPLKNFQWRQETTEDQRDFIATLQGKGTWKQVTVPHFDAPYGRAVTYYFKKLTIPEELLNDQELFLCFKGVDYKASVFLNGAYVGSHEGFFAPFEFNVSKFAQAGENNLLVKVENDYTTTGFVAAGKERVFGDKIYGVTGLGYDNFFDGGHQCAAGMGIYQDCYLETRSSIHIEDVFVRPLYNEGMAELRLQVNNFNEERLPVTFNISIFGQNFEATIVKDSLITPSALHIPGIGDLQKPTDWEHSKVKLGYGVNYFSYTIPMKSFRAWSNDTPWLYQAQVQVINQQQKVTDTYTQTFGMRSFKMDTVSIPKGRLYFNNEKIRLRGANSMGFLQQDVYRKDWDQLIDDLLLAKVCNMNFIRLTQRPVQPEIYEYADKLGIMLQTDFPTFGGIRYNQWEECVRQSAEMERLIRNHPSNILVTYINERFPNGEGHPHRNMAQPEEYFSLFRAMDEAIHKENPDRVIKKSDGDYDPPTPGLPDNHCYNTWYNGQGLGIGKLYRGYWQWVKPGWYYGCGEFGAEALDPVKTMYKYYPKEWLPANKADEKNWTANQIYAAQTHKFHYMWYNSQYSLQDWVDASHDHQAWALETVTEAFRRDTNMVTFAMHLFIDAWPAGWMKTIMDVDRNPKKGFFAYQEALKPTIVSLRTDKQHFWEGETTKIEAWICHDPNSIPNDYELRYQLELNGKVVASGRNAASIPANSARFQGYISFKSPQVNKRTSYILRAALIDSKGNQVDQTVKQLDVFPQKASSPKKRIATIGNKTAITEYIAQTMPLQYEKNYYNSDIILIEDFESYQTQRTQLDKLANEGKRIILFDVPTGQYTIGNTNVTIQNTSMGSYYFTSPQTGHRFTKGINPFDFKMWYDEELEYIAPFLDKIVLADDWNTILASGNTNWVEDHGKASAVAELKTEKGEIIICQLDLKNKLRSNPIAYLFVQRLLFLK</sequence>
<feature type="domain" description="Glycoside hydrolase family 2 catalytic" evidence="6">
    <location>
        <begin position="422"/>
        <end position="554"/>
    </location>
</feature>
<dbReference type="Pfam" id="PF22666">
    <property type="entry name" value="Glyco_hydro_2_N2"/>
    <property type="match status" value="1"/>
</dbReference>
<evidence type="ECO:0000256" key="1">
    <source>
        <dbReference type="ARBA" id="ARBA00007401"/>
    </source>
</evidence>
<dbReference type="Gene3D" id="2.60.40.10">
    <property type="entry name" value="Immunoglobulins"/>
    <property type="match status" value="1"/>
</dbReference>
<keyword evidence="4" id="KW-0812">Transmembrane</keyword>
<dbReference type="OrthoDB" id="9801077at2"/>
<dbReference type="Proteomes" id="UP000294848">
    <property type="component" value="Unassembled WGS sequence"/>
</dbReference>
<evidence type="ECO:0000259" key="5">
    <source>
        <dbReference type="Pfam" id="PF00703"/>
    </source>
</evidence>
<evidence type="ECO:0000313" key="8">
    <source>
        <dbReference type="EMBL" id="TDN98394.1"/>
    </source>
</evidence>
<gene>
    <name evidence="8" type="ORF">DET52_108182</name>
</gene>
<keyword evidence="4" id="KW-0472">Membrane</keyword>
<organism evidence="8 9">
    <name type="scientific">Sunxiuqinia elliptica</name>
    <dbReference type="NCBI Taxonomy" id="655355"/>
    <lineage>
        <taxon>Bacteria</taxon>
        <taxon>Pseudomonadati</taxon>
        <taxon>Bacteroidota</taxon>
        <taxon>Bacteroidia</taxon>
        <taxon>Marinilabiliales</taxon>
        <taxon>Prolixibacteraceae</taxon>
        <taxon>Sunxiuqinia</taxon>
    </lineage>
</organism>
<dbReference type="PANTHER" id="PTHR42732:SF1">
    <property type="entry name" value="BETA-MANNOSIDASE"/>
    <property type="match status" value="1"/>
</dbReference>
<dbReference type="GO" id="GO:0004553">
    <property type="term" value="F:hydrolase activity, hydrolyzing O-glycosyl compounds"/>
    <property type="evidence" value="ECO:0007669"/>
    <property type="project" value="InterPro"/>
</dbReference>
<dbReference type="PANTHER" id="PTHR42732">
    <property type="entry name" value="BETA-GALACTOSIDASE"/>
    <property type="match status" value="1"/>
</dbReference>
<dbReference type="SUPFAM" id="SSF49303">
    <property type="entry name" value="beta-Galactosidase/glucuronidase domain"/>
    <property type="match status" value="1"/>
</dbReference>
<evidence type="ECO:0000256" key="4">
    <source>
        <dbReference type="SAM" id="Phobius"/>
    </source>
</evidence>
<dbReference type="Pfam" id="PF02836">
    <property type="entry name" value="Glyco_hydro_2_C"/>
    <property type="match status" value="1"/>
</dbReference>
<evidence type="ECO:0000256" key="3">
    <source>
        <dbReference type="ARBA" id="ARBA00023295"/>
    </source>
</evidence>
<protein>
    <submittedName>
        <fullName evidence="8">Glycosyl hydrolase family 2</fullName>
    </submittedName>
</protein>
<dbReference type="SUPFAM" id="SSF51445">
    <property type="entry name" value="(Trans)glycosidases"/>
    <property type="match status" value="1"/>
</dbReference>
<dbReference type="AlphaFoldDB" id="A0A4R6GUN4"/>
<dbReference type="Pfam" id="PF00703">
    <property type="entry name" value="Glyco_hydro_2"/>
    <property type="match status" value="1"/>
</dbReference>
<feature type="domain" description="Glycoside hydrolase family 2 immunoglobulin-like beta-sandwich" evidence="5">
    <location>
        <begin position="285"/>
        <end position="415"/>
    </location>
</feature>
<dbReference type="Gene3D" id="2.60.120.260">
    <property type="entry name" value="Galactose-binding domain-like"/>
    <property type="match status" value="1"/>
</dbReference>
<dbReference type="InterPro" id="IPR006102">
    <property type="entry name" value="Ig-like_GH2"/>
</dbReference>
<accession>A0A4R6GUN4</accession>